<evidence type="ECO:0000256" key="5">
    <source>
        <dbReference type="SAM" id="Phobius"/>
    </source>
</evidence>
<dbReference type="GO" id="GO:0036128">
    <property type="term" value="C:CatSper complex"/>
    <property type="evidence" value="ECO:0007669"/>
    <property type="project" value="TreeGrafter"/>
</dbReference>
<dbReference type="GO" id="GO:0030317">
    <property type="term" value="P:flagellated sperm motility"/>
    <property type="evidence" value="ECO:0007669"/>
    <property type="project" value="TreeGrafter"/>
</dbReference>
<feature type="domain" description="Ion transport" evidence="6">
    <location>
        <begin position="546"/>
        <end position="764"/>
    </location>
</feature>
<dbReference type="GO" id="GO:0006814">
    <property type="term" value="P:sodium ion transport"/>
    <property type="evidence" value="ECO:0007669"/>
    <property type="project" value="TreeGrafter"/>
</dbReference>
<dbReference type="Pfam" id="PF00612">
    <property type="entry name" value="IQ"/>
    <property type="match status" value="1"/>
</dbReference>
<dbReference type="Pfam" id="PF10148">
    <property type="entry name" value="SCHIP-1_C"/>
    <property type="match status" value="1"/>
</dbReference>
<dbReference type="PROSITE" id="PS50096">
    <property type="entry name" value="IQ"/>
    <property type="match status" value="1"/>
</dbReference>
<dbReference type="InterPro" id="IPR015649">
    <property type="entry name" value="SCHIP_1_C"/>
</dbReference>
<keyword evidence="9" id="KW-1185">Reference proteome</keyword>
<reference evidence="8" key="1">
    <citation type="submission" date="2023-01" db="EMBL/GenBank/DDBJ databases">
        <title>Genome assembly of the deep-sea coral Lophelia pertusa.</title>
        <authorList>
            <person name="Herrera S."/>
            <person name="Cordes E."/>
        </authorList>
    </citation>
    <scope>NUCLEOTIDE SEQUENCE</scope>
    <source>
        <strain evidence="8">USNM1676648</strain>
        <tissue evidence="8">Polyp</tissue>
    </source>
</reference>
<evidence type="ECO:0000259" key="7">
    <source>
        <dbReference type="Pfam" id="PF10148"/>
    </source>
</evidence>
<dbReference type="GO" id="GO:0001669">
    <property type="term" value="C:acrosomal vesicle"/>
    <property type="evidence" value="ECO:0007669"/>
    <property type="project" value="TreeGrafter"/>
</dbReference>
<evidence type="ECO:0000256" key="3">
    <source>
        <dbReference type="ARBA" id="ARBA00022989"/>
    </source>
</evidence>
<comment type="caution">
    <text evidence="8">The sequence shown here is derived from an EMBL/GenBank/DDBJ whole genome shotgun (WGS) entry which is preliminary data.</text>
</comment>
<evidence type="ECO:0000259" key="6">
    <source>
        <dbReference type="Pfam" id="PF00520"/>
    </source>
</evidence>
<gene>
    <name evidence="8" type="ORF">OS493_037623</name>
</gene>
<evidence type="ECO:0000256" key="4">
    <source>
        <dbReference type="ARBA" id="ARBA00023136"/>
    </source>
</evidence>
<evidence type="ECO:0000313" key="8">
    <source>
        <dbReference type="EMBL" id="KAJ7382034.1"/>
    </source>
</evidence>
<dbReference type="InterPro" id="IPR000048">
    <property type="entry name" value="IQ_motif_EF-hand-BS"/>
</dbReference>
<name>A0A9X0D238_9CNID</name>
<feature type="domain" description="Schwannomin interacting protein 1 C-terminal" evidence="7">
    <location>
        <begin position="439"/>
        <end position="490"/>
    </location>
</feature>
<dbReference type="Proteomes" id="UP001163046">
    <property type="component" value="Unassembled WGS sequence"/>
</dbReference>
<comment type="subcellular location">
    <subcellularLocation>
        <location evidence="1">Membrane</location>
        <topology evidence="1">Multi-pass membrane protein</topology>
    </subcellularLocation>
</comment>
<feature type="transmembrane region" description="Helical" evidence="5">
    <location>
        <begin position="672"/>
        <end position="695"/>
    </location>
</feature>
<proteinExistence type="predicted"/>
<keyword evidence="3 5" id="KW-1133">Transmembrane helix</keyword>
<dbReference type="AlphaFoldDB" id="A0A9X0D238"/>
<feature type="transmembrane region" description="Helical" evidence="5">
    <location>
        <begin position="547"/>
        <end position="565"/>
    </location>
</feature>
<sequence length="853" mass="97834">MDRHSPTANGDCYCDDESSYQDTSVCDYDGNILPDLLDSQIDSTLQGLNMGAIKKNSYERTRAAMAAINPMLAKKVLPLPNELSKEEAAAICIQAHFRGYLARKLFVQLLYERYIKEEEEREARTRQQVEEGELLVENYHLNLEMEENTCLRKNLRRGIECDVITIQRAWRQHRRESQDQLCVGHGAENSYNTSNFDLVSQPHYSTLDSSSFHIRTNPFMGSNENASYCDDDNLSDVFNDSLEQVTEENLRNTQEHGPHRHIYDSDHVIDDFNDELPGMDSVSSPAELPSPTTDWESIESCLTSEGETQDLENSELLDSSNERLKHFSLKPKDLQICFVDDTLLSDVEGDEDGCVIKEYVIDKQDISDEEKRDSGCVAGDEETSESFSIKTVKPETLENQEISKEESEKVLLELSQQESEGEEKEESCSIVMQGWTDERLQGLTLDELRALRKNMGQLIEAQNEVLVTELMNRDSLHLKQDSLLMDVEDASNGQLPESYVGKENAMTVIGAPEWREALRDKKRRAVSKRRVDEKFHKYIQKITTSSAFNGFIMGVIVLNSLVIGFETVEEWKTAYANEFKASDEFFLAIYTMEFLMKLYAEPRGYWKSSYNRFDFTILALSYVQVIMDELNVGDKILTPLRLLRAARTLRTISFIEGLQVLVIALIDTIRNSVFNVVILLTMLMAFFAVVGYYIFGYEEETGDKENWGTLSTAMLTLFTFVTVDGWTEIQKDLDKRPYSQWFTVIFIFLGHFIFTNLFIGIIIMLKKDFLFQRQHDDVKEMLEKQAFVTTSDHMDLYMSRCQQTQFQIANVLADMVEMKLQEKEQQEAAQATPLPRGLQLFMRAKAGLAKKTS</sequence>
<dbReference type="Pfam" id="PF00520">
    <property type="entry name" value="Ion_trans"/>
    <property type="match status" value="1"/>
</dbReference>
<accession>A0A9X0D238</accession>
<dbReference type="GO" id="GO:0048240">
    <property type="term" value="P:sperm capacitation"/>
    <property type="evidence" value="ECO:0007669"/>
    <property type="project" value="TreeGrafter"/>
</dbReference>
<dbReference type="PANTHER" id="PTHR47131:SF1">
    <property type="entry name" value="CATION CHANNEL SPERM-ASSOCIATED PROTEIN 3"/>
    <property type="match status" value="1"/>
</dbReference>
<feature type="transmembrane region" description="Helical" evidence="5">
    <location>
        <begin position="707"/>
        <end position="726"/>
    </location>
</feature>
<evidence type="ECO:0000256" key="2">
    <source>
        <dbReference type="ARBA" id="ARBA00022692"/>
    </source>
</evidence>
<dbReference type="InterPro" id="IPR005821">
    <property type="entry name" value="Ion_trans_dom"/>
</dbReference>
<evidence type="ECO:0000256" key="1">
    <source>
        <dbReference type="ARBA" id="ARBA00004141"/>
    </source>
</evidence>
<dbReference type="CDD" id="cd23767">
    <property type="entry name" value="IQCD"/>
    <property type="match status" value="1"/>
</dbReference>
<evidence type="ECO:0000313" key="9">
    <source>
        <dbReference type="Proteomes" id="UP001163046"/>
    </source>
</evidence>
<organism evidence="8 9">
    <name type="scientific">Desmophyllum pertusum</name>
    <dbReference type="NCBI Taxonomy" id="174260"/>
    <lineage>
        <taxon>Eukaryota</taxon>
        <taxon>Metazoa</taxon>
        <taxon>Cnidaria</taxon>
        <taxon>Anthozoa</taxon>
        <taxon>Hexacorallia</taxon>
        <taxon>Scleractinia</taxon>
        <taxon>Caryophylliina</taxon>
        <taxon>Caryophylliidae</taxon>
        <taxon>Desmophyllum</taxon>
    </lineage>
</organism>
<dbReference type="Gene3D" id="1.20.5.190">
    <property type="match status" value="1"/>
</dbReference>
<dbReference type="GO" id="GO:0005245">
    <property type="term" value="F:voltage-gated calcium channel activity"/>
    <property type="evidence" value="ECO:0007669"/>
    <property type="project" value="TreeGrafter"/>
</dbReference>
<dbReference type="SUPFAM" id="SSF81324">
    <property type="entry name" value="Voltage-gated potassium channels"/>
    <property type="match status" value="1"/>
</dbReference>
<dbReference type="OrthoDB" id="6260144at2759"/>
<feature type="transmembrane region" description="Helical" evidence="5">
    <location>
        <begin position="738"/>
        <end position="765"/>
    </location>
</feature>
<dbReference type="EMBL" id="MU825946">
    <property type="protein sequence ID" value="KAJ7382034.1"/>
    <property type="molecule type" value="Genomic_DNA"/>
</dbReference>
<dbReference type="Gene3D" id="1.10.287.70">
    <property type="match status" value="1"/>
</dbReference>
<dbReference type="InterPro" id="IPR027359">
    <property type="entry name" value="Volt_channel_dom_sf"/>
</dbReference>
<dbReference type="PANTHER" id="PTHR47131">
    <property type="entry name" value="CATION CHANNEL SPERM-ASSOCIATED PROTEIN 3"/>
    <property type="match status" value="1"/>
</dbReference>
<dbReference type="SMART" id="SM00015">
    <property type="entry name" value="IQ"/>
    <property type="match status" value="1"/>
</dbReference>
<keyword evidence="2 5" id="KW-0812">Transmembrane</keyword>
<keyword evidence="4 5" id="KW-0472">Membrane</keyword>
<protein>
    <submittedName>
        <fullName evidence="8">Uncharacterized protein</fullName>
    </submittedName>
</protein>
<dbReference type="Gene3D" id="1.20.120.350">
    <property type="entry name" value="Voltage-gated potassium channels. Chain C"/>
    <property type="match status" value="1"/>
</dbReference>